<keyword evidence="3" id="KW-1185">Reference proteome</keyword>
<gene>
    <name evidence="2" type="ORF">ILEXP_LOCUS30494</name>
</gene>
<evidence type="ECO:0000256" key="1">
    <source>
        <dbReference type="SAM" id="MobiDB-lite"/>
    </source>
</evidence>
<proteinExistence type="predicted"/>
<name>A0ABC8SWV2_9AQUA</name>
<feature type="compositionally biased region" description="Basic and acidic residues" evidence="1">
    <location>
        <begin position="1"/>
        <end position="25"/>
    </location>
</feature>
<dbReference type="Proteomes" id="UP001642360">
    <property type="component" value="Unassembled WGS sequence"/>
</dbReference>
<dbReference type="EMBL" id="CAUOFW020003724">
    <property type="protein sequence ID" value="CAK9161673.1"/>
    <property type="molecule type" value="Genomic_DNA"/>
</dbReference>
<evidence type="ECO:0000313" key="3">
    <source>
        <dbReference type="Proteomes" id="UP001642360"/>
    </source>
</evidence>
<sequence>MGSHSGKDNGKENLDKESVPTKDLENPSFPNLNMVMVNEDHPVRNDYELPKSFIGDQGQQNEEGMAKERLISAREGDCSTQDLADDSSFLLEHNYSCRNDPKGVMDDDRGLICCKSPPFKGYHSDFELSPCTQCYEVNSPGSELTEAQVSVLPRQSIFCSSLLKVTRSSGGL</sequence>
<accession>A0ABC8SWV2</accession>
<organism evidence="2 3">
    <name type="scientific">Ilex paraguariensis</name>
    <name type="common">yerba mate</name>
    <dbReference type="NCBI Taxonomy" id="185542"/>
    <lineage>
        <taxon>Eukaryota</taxon>
        <taxon>Viridiplantae</taxon>
        <taxon>Streptophyta</taxon>
        <taxon>Embryophyta</taxon>
        <taxon>Tracheophyta</taxon>
        <taxon>Spermatophyta</taxon>
        <taxon>Magnoliopsida</taxon>
        <taxon>eudicotyledons</taxon>
        <taxon>Gunneridae</taxon>
        <taxon>Pentapetalae</taxon>
        <taxon>asterids</taxon>
        <taxon>campanulids</taxon>
        <taxon>Aquifoliales</taxon>
        <taxon>Aquifoliaceae</taxon>
        <taxon>Ilex</taxon>
    </lineage>
</organism>
<comment type="caution">
    <text evidence="2">The sequence shown here is derived from an EMBL/GenBank/DDBJ whole genome shotgun (WGS) entry which is preliminary data.</text>
</comment>
<reference evidence="2 3" key="1">
    <citation type="submission" date="2024-02" db="EMBL/GenBank/DDBJ databases">
        <authorList>
            <person name="Vignale AGUSTIN F."/>
            <person name="Sosa J E."/>
            <person name="Modenutti C."/>
        </authorList>
    </citation>
    <scope>NUCLEOTIDE SEQUENCE [LARGE SCALE GENOMIC DNA]</scope>
</reference>
<protein>
    <submittedName>
        <fullName evidence="2">Uncharacterized protein</fullName>
    </submittedName>
</protein>
<feature type="non-terminal residue" evidence="2">
    <location>
        <position position="172"/>
    </location>
</feature>
<evidence type="ECO:0000313" key="2">
    <source>
        <dbReference type="EMBL" id="CAK9161673.1"/>
    </source>
</evidence>
<dbReference type="AlphaFoldDB" id="A0ABC8SWV2"/>
<feature type="region of interest" description="Disordered" evidence="1">
    <location>
        <begin position="1"/>
        <end position="32"/>
    </location>
</feature>
<feature type="non-terminal residue" evidence="2">
    <location>
        <position position="1"/>
    </location>
</feature>